<name>B1Y3E9_LEPCP</name>
<evidence type="ECO:0000256" key="2">
    <source>
        <dbReference type="ARBA" id="ARBA00022448"/>
    </source>
</evidence>
<dbReference type="CDD" id="cd03215">
    <property type="entry name" value="ABC_Carb_Monos_II"/>
    <property type="match status" value="1"/>
</dbReference>
<protein>
    <submittedName>
        <fullName evidence="13">ABC transporter-related protein</fullName>
    </submittedName>
</protein>
<keyword evidence="8" id="KW-0067">ATP-binding</keyword>
<evidence type="ECO:0000256" key="9">
    <source>
        <dbReference type="ARBA" id="ARBA00022967"/>
    </source>
</evidence>
<evidence type="ECO:0000256" key="5">
    <source>
        <dbReference type="ARBA" id="ARBA00022597"/>
    </source>
</evidence>
<comment type="subcellular location">
    <subcellularLocation>
        <location evidence="1">Cell membrane</location>
        <topology evidence="1">Peripheral membrane protein</topology>
    </subcellularLocation>
</comment>
<feature type="domain" description="ABC transporter" evidence="12">
    <location>
        <begin position="259"/>
        <end position="507"/>
    </location>
</feature>
<evidence type="ECO:0000256" key="6">
    <source>
        <dbReference type="ARBA" id="ARBA00022737"/>
    </source>
</evidence>
<dbReference type="PROSITE" id="PS00211">
    <property type="entry name" value="ABC_TRANSPORTER_1"/>
    <property type="match status" value="1"/>
</dbReference>
<keyword evidence="3" id="KW-1003">Cell membrane</keyword>
<dbReference type="InterPro" id="IPR003439">
    <property type="entry name" value="ABC_transporter-like_ATP-bd"/>
</dbReference>
<feature type="region of interest" description="Disordered" evidence="11">
    <location>
        <begin position="513"/>
        <end position="535"/>
    </location>
</feature>
<dbReference type="PROSITE" id="PS50893">
    <property type="entry name" value="ABC_TRANSPORTER_2"/>
    <property type="match status" value="2"/>
</dbReference>
<accession>B1Y3E9</accession>
<dbReference type="CDD" id="cd03216">
    <property type="entry name" value="ABC_Carb_Monos_I"/>
    <property type="match status" value="1"/>
</dbReference>
<dbReference type="STRING" id="395495.Lcho_2211"/>
<keyword evidence="9" id="KW-1278">Translocase</keyword>
<gene>
    <name evidence="13" type="ordered locus">Lcho_2211</name>
</gene>
<feature type="domain" description="ABC transporter" evidence="12">
    <location>
        <begin position="10"/>
        <end position="249"/>
    </location>
</feature>
<dbReference type="PANTHER" id="PTHR43790">
    <property type="entry name" value="CARBOHYDRATE TRANSPORT ATP-BINDING PROTEIN MG119-RELATED"/>
    <property type="match status" value="1"/>
</dbReference>
<dbReference type="SMART" id="SM00382">
    <property type="entry name" value="AAA"/>
    <property type="match status" value="2"/>
</dbReference>
<evidence type="ECO:0000256" key="10">
    <source>
        <dbReference type="ARBA" id="ARBA00023136"/>
    </source>
</evidence>
<keyword evidence="5" id="KW-0762">Sugar transport</keyword>
<evidence type="ECO:0000256" key="11">
    <source>
        <dbReference type="SAM" id="MobiDB-lite"/>
    </source>
</evidence>
<keyword evidence="6" id="KW-0677">Repeat</keyword>
<dbReference type="RefSeq" id="WP_012347237.1">
    <property type="nucleotide sequence ID" value="NC_010524.1"/>
</dbReference>
<dbReference type="AlphaFoldDB" id="B1Y3E9"/>
<evidence type="ECO:0000256" key="1">
    <source>
        <dbReference type="ARBA" id="ARBA00004202"/>
    </source>
</evidence>
<evidence type="ECO:0000256" key="4">
    <source>
        <dbReference type="ARBA" id="ARBA00022519"/>
    </source>
</evidence>
<dbReference type="InterPro" id="IPR027417">
    <property type="entry name" value="P-loop_NTPase"/>
</dbReference>
<dbReference type="FunFam" id="3.40.50.300:FF:000127">
    <property type="entry name" value="Ribose import ATP-binding protein RbsA"/>
    <property type="match status" value="1"/>
</dbReference>
<evidence type="ECO:0000256" key="3">
    <source>
        <dbReference type="ARBA" id="ARBA00022475"/>
    </source>
</evidence>
<dbReference type="PANTHER" id="PTHR43790:SF3">
    <property type="entry name" value="D-ALLOSE IMPORT ATP-BINDING PROTEIN ALSA-RELATED"/>
    <property type="match status" value="1"/>
</dbReference>
<evidence type="ECO:0000256" key="8">
    <source>
        <dbReference type="ARBA" id="ARBA00022840"/>
    </source>
</evidence>
<reference evidence="13 14" key="1">
    <citation type="submission" date="2008-03" db="EMBL/GenBank/DDBJ databases">
        <title>Complete sequence of Leptothrix cholodnii SP-6.</title>
        <authorList>
            <consortium name="US DOE Joint Genome Institute"/>
            <person name="Copeland A."/>
            <person name="Lucas S."/>
            <person name="Lapidus A."/>
            <person name="Glavina del Rio T."/>
            <person name="Dalin E."/>
            <person name="Tice H."/>
            <person name="Bruce D."/>
            <person name="Goodwin L."/>
            <person name="Pitluck S."/>
            <person name="Chertkov O."/>
            <person name="Brettin T."/>
            <person name="Detter J.C."/>
            <person name="Han C."/>
            <person name="Kuske C.R."/>
            <person name="Schmutz J."/>
            <person name="Larimer F."/>
            <person name="Land M."/>
            <person name="Hauser L."/>
            <person name="Kyrpides N."/>
            <person name="Lykidis A."/>
            <person name="Emerson D."/>
            <person name="Richardson P."/>
        </authorList>
    </citation>
    <scope>NUCLEOTIDE SEQUENCE [LARGE SCALE GENOMIC DNA]</scope>
    <source>
        <strain evidence="14">ATCC 51168 / LMG 8142 / SP-6</strain>
    </source>
</reference>
<keyword evidence="4" id="KW-0997">Cell inner membrane</keyword>
<dbReference type="Gene3D" id="3.40.50.300">
    <property type="entry name" value="P-loop containing nucleotide triphosphate hydrolases"/>
    <property type="match status" value="2"/>
</dbReference>
<dbReference type="HOGENOM" id="CLU_000604_92_3_4"/>
<keyword evidence="2" id="KW-0813">Transport</keyword>
<dbReference type="eggNOG" id="COG1129">
    <property type="taxonomic scope" value="Bacteria"/>
</dbReference>
<dbReference type="GO" id="GO:0016887">
    <property type="term" value="F:ATP hydrolysis activity"/>
    <property type="evidence" value="ECO:0007669"/>
    <property type="project" value="InterPro"/>
</dbReference>
<keyword evidence="7" id="KW-0547">Nucleotide-binding</keyword>
<evidence type="ECO:0000256" key="7">
    <source>
        <dbReference type="ARBA" id="ARBA00022741"/>
    </source>
</evidence>
<dbReference type="Proteomes" id="UP000001693">
    <property type="component" value="Chromosome"/>
</dbReference>
<dbReference type="InterPro" id="IPR017871">
    <property type="entry name" value="ABC_transporter-like_CS"/>
</dbReference>
<evidence type="ECO:0000259" key="12">
    <source>
        <dbReference type="PROSITE" id="PS50893"/>
    </source>
</evidence>
<evidence type="ECO:0000313" key="13">
    <source>
        <dbReference type="EMBL" id="ACB34477.1"/>
    </source>
</evidence>
<dbReference type="Pfam" id="PF00005">
    <property type="entry name" value="ABC_tran"/>
    <property type="match status" value="2"/>
</dbReference>
<keyword evidence="10" id="KW-0472">Membrane</keyword>
<dbReference type="GO" id="GO:0005524">
    <property type="term" value="F:ATP binding"/>
    <property type="evidence" value="ECO:0007669"/>
    <property type="project" value="UniProtKB-KW"/>
</dbReference>
<dbReference type="GO" id="GO:0005886">
    <property type="term" value="C:plasma membrane"/>
    <property type="evidence" value="ECO:0007669"/>
    <property type="project" value="UniProtKB-SubCell"/>
</dbReference>
<dbReference type="OrthoDB" id="8573945at2"/>
<dbReference type="KEGG" id="lch:Lcho_2211"/>
<dbReference type="InterPro" id="IPR003593">
    <property type="entry name" value="AAA+_ATPase"/>
</dbReference>
<proteinExistence type="predicted"/>
<dbReference type="SUPFAM" id="SSF52540">
    <property type="entry name" value="P-loop containing nucleoside triphosphate hydrolases"/>
    <property type="match status" value="2"/>
</dbReference>
<dbReference type="InterPro" id="IPR050107">
    <property type="entry name" value="ABC_carbohydrate_import_ATPase"/>
</dbReference>
<sequence length="535" mass="57264" precursor="true">MRVDSSPAWLTLRGIHKRFGPTHALKGVDLDLVPGQVLAVIGENGAGKSTLVKTLTGVYQSDEGEIRIEGKPQRFLRAQDAQAAGIVAVHQETVMFEELSAAENIFIGRQPMRSVGPFKVIDWARMNREAQAVLDQVGAGFASTTTVKNLSLAQRHLIEIARALSQKARVVILDEPTAALSQAEIRDFYGLVRGLKAQGVAVLFITHKFDEIFAVCDRYVVLRDGASVGEGAIADADEPMLVKLMAGRAIEHIYPAITSQPGEVVLKVQGLSHPSEFADLSFELRRGEILGFYGLVGAGRSEAMLALMGLNPAATGEVTVDGKRIEIRRPGDAIAAGMAYVPEERQRQGGILGFSVRHNISLAGLASGASALSRGPWLSPLREGALAAKMIERLRIKTASQDTPMSGLSGGNQQKVVIAKWLGLNPRIVILDEPTKGIDVGAKQAVYHLIAEMVEQGLAVILVSSELPEVMHLAHRVIVMRRGRMASEFAMGQADAETVVAAASGLELPPRSAVPAPLSAPDELRPITLNPELAA</sequence>
<dbReference type="EMBL" id="CP001013">
    <property type="protein sequence ID" value="ACB34477.1"/>
    <property type="molecule type" value="Genomic_DNA"/>
</dbReference>
<evidence type="ECO:0000313" key="14">
    <source>
        <dbReference type="Proteomes" id="UP000001693"/>
    </source>
</evidence>
<keyword evidence="14" id="KW-1185">Reference proteome</keyword>
<organism evidence="13 14">
    <name type="scientific">Leptothrix cholodnii (strain ATCC 51168 / LMG 8142 / SP-6)</name>
    <name type="common">Leptothrix discophora (strain SP-6)</name>
    <dbReference type="NCBI Taxonomy" id="395495"/>
    <lineage>
        <taxon>Bacteria</taxon>
        <taxon>Pseudomonadati</taxon>
        <taxon>Pseudomonadota</taxon>
        <taxon>Betaproteobacteria</taxon>
        <taxon>Burkholderiales</taxon>
        <taxon>Sphaerotilaceae</taxon>
        <taxon>Leptothrix</taxon>
    </lineage>
</organism>